<dbReference type="Ensembl" id="ENSHHUT00000088143.1">
    <property type="protein sequence ID" value="ENSHHUP00000085471.1"/>
    <property type="gene ID" value="ENSHHUG00000049504.1"/>
</dbReference>
<reference evidence="2" key="3">
    <citation type="submission" date="2025-09" db="UniProtKB">
        <authorList>
            <consortium name="Ensembl"/>
        </authorList>
    </citation>
    <scope>IDENTIFICATION</scope>
</reference>
<keyword evidence="3" id="KW-1185">Reference proteome</keyword>
<keyword evidence="1" id="KW-1133">Transmembrane helix</keyword>
<dbReference type="Proteomes" id="UP000314982">
    <property type="component" value="Unassembled WGS sequence"/>
</dbReference>
<sequence>MVLSSAVISKGSLLVLSTLSSPTSTRTPKERQYYVLMLVCSLVVPNLLVFLKSLWKCAFKNFVPPNMKTM</sequence>
<feature type="transmembrane region" description="Helical" evidence="1">
    <location>
        <begin position="32"/>
        <end position="51"/>
    </location>
</feature>
<dbReference type="AlphaFoldDB" id="A0A4W5R6C6"/>
<dbReference type="STRING" id="62062.ENSHHUP00000085471"/>
<keyword evidence="1" id="KW-0812">Transmembrane</keyword>
<name>A0A4W5R6C6_9TELE</name>
<proteinExistence type="predicted"/>
<accession>A0A4W5R6C6</accession>
<reference evidence="3" key="1">
    <citation type="submission" date="2018-06" db="EMBL/GenBank/DDBJ databases">
        <title>Genome assembly of Danube salmon.</title>
        <authorList>
            <person name="Macqueen D.J."/>
            <person name="Gundappa M.K."/>
        </authorList>
    </citation>
    <scope>NUCLEOTIDE SEQUENCE [LARGE SCALE GENOMIC DNA]</scope>
</reference>
<reference evidence="2" key="2">
    <citation type="submission" date="2025-08" db="UniProtKB">
        <authorList>
            <consortium name="Ensembl"/>
        </authorList>
    </citation>
    <scope>IDENTIFICATION</scope>
</reference>
<keyword evidence="1" id="KW-0472">Membrane</keyword>
<evidence type="ECO:0000256" key="1">
    <source>
        <dbReference type="SAM" id="Phobius"/>
    </source>
</evidence>
<evidence type="ECO:0000313" key="2">
    <source>
        <dbReference type="Ensembl" id="ENSHHUP00000085471.1"/>
    </source>
</evidence>
<protein>
    <submittedName>
        <fullName evidence="2">Uncharacterized protein</fullName>
    </submittedName>
</protein>
<organism evidence="2 3">
    <name type="scientific">Hucho hucho</name>
    <name type="common">huchen</name>
    <dbReference type="NCBI Taxonomy" id="62062"/>
    <lineage>
        <taxon>Eukaryota</taxon>
        <taxon>Metazoa</taxon>
        <taxon>Chordata</taxon>
        <taxon>Craniata</taxon>
        <taxon>Vertebrata</taxon>
        <taxon>Euteleostomi</taxon>
        <taxon>Actinopterygii</taxon>
        <taxon>Neopterygii</taxon>
        <taxon>Teleostei</taxon>
        <taxon>Protacanthopterygii</taxon>
        <taxon>Salmoniformes</taxon>
        <taxon>Salmonidae</taxon>
        <taxon>Salmoninae</taxon>
        <taxon>Hucho</taxon>
    </lineage>
</organism>
<evidence type="ECO:0000313" key="3">
    <source>
        <dbReference type="Proteomes" id="UP000314982"/>
    </source>
</evidence>